<keyword evidence="6 7" id="KW-0472">Membrane</keyword>
<keyword evidence="2 7" id="KW-0813">Transport</keyword>
<proteinExistence type="inferred from homology"/>
<dbReference type="PANTHER" id="PTHR43744">
    <property type="entry name" value="ABC TRANSPORTER PERMEASE PROTEIN MG189-RELATED-RELATED"/>
    <property type="match status" value="1"/>
</dbReference>
<keyword evidence="5 7" id="KW-1133">Transmembrane helix</keyword>
<dbReference type="CDD" id="cd06261">
    <property type="entry name" value="TM_PBP2"/>
    <property type="match status" value="1"/>
</dbReference>
<evidence type="ECO:0000256" key="4">
    <source>
        <dbReference type="ARBA" id="ARBA00022692"/>
    </source>
</evidence>
<keyword evidence="4 7" id="KW-0812">Transmembrane</keyword>
<dbReference type="Gene3D" id="1.10.3720.10">
    <property type="entry name" value="MetI-like"/>
    <property type="match status" value="1"/>
</dbReference>
<dbReference type="InterPro" id="IPR000515">
    <property type="entry name" value="MetI-like"/>
</dbReference>
<organism evidence="9 10">
    <name type="scientific">Amnibacterium kyonggiense</name>
    <dbReference type="NCBI Taxonomy" id="595671"/>
    <lineage>
        <taxon>Bacteria</taxon>
        <taxon>Bacillati</taxon>
        <taxon>Actinomycetota</taxon>
        <taxon>Actinomycetes</taxon>
        <taxon>Micrococcales</taxon>
        <taxon>Microbacteriaceae</taxon>
        <taxon>Amnibacterium</taxon>
    </lineage>
</organism>
<feature type="transmembrane region" description="Helical" evidence="7">
    <location>
        <begin position="15"/>
        <end position="36"/>
    </location>
</feature>
<evidence type="ECO:0000313" key="9">
    <source>
        <dbReference type="EMBL" id="TDS79619.1"/>
    </source>
</evidence>
<feature type="transmembrane region" description="Helical" evidence="7">
    <location>
        <begin position="139"/>
        <end position="157"/>
    </location>
</feature>
<dbReference type="SUPFAM" id="SSF161098">
    <property type="entry name" value="MetI-like"/>
    <property type="match status" value="1"/>
</dbReference>
<evidence type="ECO:0000313" key="10">
    <source>
        <dbReference type="Proteomes" id="UP000295344"/>
    </source>
</evidence>
<keyword evidence="10" id="KW-1185">Reference proteome</keyword>
<reference evidence="9 10" key="1">
    <citation type="submission" date="2019-03" db="EMBL/GenBank/DDBJ databases">
        <title>Genomic Encyclopedia of Archaeal and Bacterial Type Strains, Phase II (KMG-II): from individual species to whole genera.</title>
        <authorList>
            <person name="Goeker M."/>
        </authorList>
    </citation>
    <scope>NUCLEOTIDE SEQUENCE [LARGE SCALE GENOMIC DNA]</scope>
    <source>
        <strain evidence="9 10">DSM 24782</strain>
    </source>
</reference>
<feature type="transmembrane region" description="Helical" evidence="7">
    <location>
        <begin position="68"/>
        <end position="93"/>
    </location>
</feature>
<dbReference type="AlphaFoldDB" id="A0A4R7FPX0"/>
<comment type="subcellular location">
    <subcellularLocation>
        <location evidence="1 7">Cell membrane</location>
        <topology evidence="1 7">Multi-pass membrane protein</topology>
    </subcellularLocation>
</comment>
<feature type="domain" description="ABC transmembrane type-1" evidence="8">
    <location>
        <begin position="70"/>
        <end position="261"/>
    </location>
</feature>
<evidence type="ECO:0000256" key="3">
    <source>
        <dbReference type="ARBA" id="ARBA00022475"/>
    </source>
</evidence>
<feature type="transmembrane region" description="Helical" evidence="7">
    <location>
        <begin position="194"/>
        <end position="216"/>
    </location>
</feature>
<keyword evidence="3" id="KW-1003">Cell membrane</keyword>
<name>A0A4R7FPX0_9MICO</name>
<feature type="transmembrane region" description="Helical" evidence="7">
    <location>
        <begin position="105"/>
        <end position="127"/>
    </location>
</feature>
<sequence length="276" mass="29901">MSSVTTVRAGIPGRIILILLMIVTVVPFVSVFITALHPSGTYPSGIALPATPHWENFVQAFQVADMGALLLSSGIIVLAVVPISMLISTMAGFALGHLRPPGSRIAFLAFVLGLTLPLEGIITPLYYQVRSMGLLNTRWAIILPLIGLYMPFAIVWMRAHFIGMPAEITEAARIDGASTWQLFWRVQVPLARPALSSLGILLFLWTWNQFLLAIVLVDDPLKRTMAGALGAFQGQWGTNIPLLCAGALLILTPTLIVYLVFQRAFISALLEGSVKA</sequence>
<comment type="similarity">
    <text evidence="7">Belongs to the binding-protein-dependent transport system permease family.</text>
</comment>
<gene>
    <name evidence="9" type="ORF">CLV52_0153</name>
</gene>
<evidence type="ECO:0000259" key="8">
    <source>
        <dbReference type="PROSITE" id="PS50928"/>
    </source>
</evidence>
<evidence type="ECO:0000256" key="2">
    <source>
        <dbReference type="ARBA" id="ARBA00022448"/>
    </source>
</evidence>
<accession>A0A4R7FPX0</accession>
<evidence type="ECO:0000256" key="1">
    <source>
        <dbReference type="ARBA" id="ARBA00004651"/>
    </source>
</evidence>
<comment type="caution">
    <text evidence="9">The sequence shown here is derived from an EMBL/GenBank/DDBJ whole genome shotgun (WGS) entry which is preliminary data.</text>
</comment>
<protein>
    <submittedName>
        <fullName evidence="9">Carbohydrate ABC transporter membrane protein 2 (CUT1 family)</fullName>
    </submittedName>
</protein>
<dbReference type="InterPro" id="IPR035906">
    <property type="entry name" value="MetI-like_sf"/>
</dbReference>
<dbReference type="GO" id="GO:0005886">
    <property type="term" value="C:plasma membrane"/>
    <property type="evidence" value="ECO:0007669"/>
    <property type="project" value="UniProtKB-SubCell"/>
</dbReference>
<dbReference type="Pfam" id="PF00528">
    <property type="entry name" value="BPD_transp_1"/>
    <property type="match status" value="1"/>
</dbReference>
<evidence type="ECO:0000256" key="7">
    <source>
        <dbReference type="RuleBase" id="RU363032"/>
    </source>
</evidence>
<dbReference type="EMBL" id="SOAM01000001">
    <property type="protein sequence ID" value="TDS79619.1"/>
    <property type="molecule type" value="Genomic_DNA"/>
</dbReference>
<evidence type="ECO:0000256" key="6">
    <source>
        <dbReference type="ARBA" id="ARBA00023136"/>
    </source>
</evidence>
<dbReference type="PANTHER" id="PTHR43744:SF12">
    <property type="entry name" value="ABC TRANSPORTER PERMEASE PROTEIN MG189-RELATED"/>
    <property type="match status" value="1"/>
</dbReference>
<dbReference type="PROSITE" id="PS50928">
    <property type="entry name" value="ABC_TM1"/>
    <property type="match status" value="1"/>
</dbReference>
<feature type="transmembrane region" description="Helical" evidence="7">
    <location>
        <begin position="236"/>
        <end position="261"/>
    </location>
</feature>
<dbReference type="Proteomes" id="UP000295344">
    <property type="component" value="Unassembled WGS sequence"/>
</dbReference>
<dbReference type="GO" id="GO:0055085">
    <property type="term" value="P:transmembrane transport"/>
    <property type="evidence" value="ECO:0007669"/>
    <property type="project" value="InterPro"/>
</dbReference>
<evidence type="ECO:0000256" key="5">
    <source>
        <dbReference type="ARBA" id="ARBA00022989"/>
    </source>
</evidence>